<dbReference type="CDD" id="cd00090">
    <property type="entry name" value="HTH_ARSR"/>
    <property type="match status" value="1"/>
</dbReference>
<feature type="domain" description="DUF7351" evidence="2">
    <location>
        <begin position="114"/>
        <end position="283"/>
    </location>
</feature>
<dbReference type="Pfam" id="PF24042">
    <property type="entry name" value="DUF7351"/>
    <property type="match status" value="1"/>
</dbReference>
<evidence type="ECO:0008006" key="5">
    <source>
        <dbReference type="Google" id="ProtNLM"/>
    </source>
</evidence>
<gene>
    <name evidence="3" type="ORF">C493_06357</name>
</gene>
<dbReference type="OrthoDB" id="8482at2157"/>
<evidence type="ECO:0000259" key="1">
    <source>
        <dbReference type="Pfam" id="PF24038"/>
    </source>
</evidence>
<protein>
    <recommendedName>
        <fullName evidence="5">ArsR family transcriptional regulator</fullName>
    </recommendedName>
</protein>
<reference evidence="3 4" key="1">
    <citation type="journal article" date="2014" name="PLoS Genet.">
        <title>Phylogenetically driven sequencing of extremely halophilic archaea reveals strategies for static and dynamic osmo-response.</title>
        <authorList>
            <person name="Becker E.A."/>
            <person name="Seitzer P.M."/>
            <person name="Tritt A."/>
            <person name="Larsen D."/>
            <person name="Krusor M."/>
            <person name="Yao A.I."/>
            <person name="Wu D."/>
            <person name="Madern D."/>
            <person name="Eisen J.A."/>
            <person name="Darling A.E."/>
            <person name="Facciotti M.T."/>
        </authorList>
    </citation>
    <scope>NUCLEOTIDE SEQUENCE [LARGE SCALE GENOMIC DNA]</scope>
    <source>
        <strain evidence="3 4">JCM 12255</strain>
    </source>
</reference>
<dbReference type="STRING" id="1227499.C493_06357"/>
<feature type="domain" description="DUF7347" evidence="1">
    <location>
        <begin position="18"/>
        <end position="97"/>
    </location>
</feature>
<accession>L9XDQ8</accession>
<dbReference type="PATRIC" id="fig|1227499.3.peg.1294"/>
<dbReference type="eggNOG" id="arCOG03860">
    <property type="taxonomic scope" value="Archaea"/>
</dbReference>
<dbReference type="RefSeq" id="WP_007258574.1">
    <property type="nucleotide sequence ID" value="NZ_AOHZ01000033.1"/>
</dbReference>
<dbReference type="InterPro" id="IPR011991">
    <property type="entry name" value="ArsR-like_HTH"/>
</dbReference>
<dbReference type="InterPro" id="IPR055771">
    <property type="entry name" value="DUF7347"/>
</dbReference>
<name>L9XDQ8_9EURY</name>
<proteinExistence type="predicted"/>
<evidence type="ECO:0000313" key="3">
    <source>
        <dbReference type="EMBL" id="ELY58768.1"/>
    </source>
</evidence>
<dbReference type="Pfam" id="PF24038">
    <property type="entry name" value="DUF7347"/>
    <property type="match status" value="1"/>
</dbReference>
<comment type="caution">
    <text evidence="3">The sequence shown here is derived from an EMBL/GenBank/DDBJ whole genome shotgun (WGS) entry which is preliminary data.</text>
</comment>
<evidence type="ECO:0000313" key="4">
    <source>
        <dbReference type="Proteomes" id="UP000011602"/>
    </source>
</evidence>
<dbReference type="InterPro" id="IPR036388">
    <property type="entry name" value="WH-like_DNA-bd_sf"/>
</dbReference>
<dbReference type="InterPro" id="IPR055775">
    <property type="entry name" value="DUF7351"/>
</dbReference>
<keyword evidence="4" id="KW-1185">Reference proteome</keyword>
<dbReference type="EMBL" id="AOHZ01000033">
    <property type="protein sequence ID" value="ELY58768.1"/>
    <property type="molecule type" value="Genomic_DNA"/>
</dbReference>
<organism evidence="3 4">
    <name type="scientific">Natronolimnohabitans innermongolicus JCM 12255</name>
    <dbReference type="NCBI Taxonomy" id="1227499"/>
    <lineage>
        <taxon>Archaea</taxon>
        <taxon>Methanobacteriati</taxon>
        <taxon>Methanobacteriota</taxon>
        <taxon>Stenosarchaea group</taxon>
        <taxon>Halobacteria</taxon>
        <taxon>Halobacteriales</taxon>
        <taxon>Natrialbaceae</taxon>
        <taxon>Natronolimnohabitans</taxon>
    </lineage>
</organism>
<dbReference type="Proteomes" id="UP000011602">
    <property type="component" value="Unassembled WGS sequence"/>
</dbReference>
<dbReference type="Gene3D" id="1.10.10.10">
    <property type="entry name" value="Winged helix-like DNA-binding domain superfamily/Winged helix DNA-binding domain"/>
    <property type="match status" value="1"/>
</dbReference>
<dbReference type="AlphaFoldDB" id="L9XDQ8"/>
<evidence type="ECO:0000259" key="2">
    <source>
        <dbReference type="Pfam" id="PF24042"/>
    </source>
</evidence>
<sequence length="292" mass="31952">MAPDGGDASETERDVDAREAFSLLGHEIRLEILLALLEDWVAIYTEPKSYAELMDAVGVRDSGKFNYHLEQLRGVYVRQVEDGYVPTASATALYRAVLAHRPTETFELESTPIDADCPVCGKTATLRYERGFVSIDCATCEEWVGFTYSLPQRAFDGRDVDAVLEVLDARVRHDLGVARRGQCPDCGGATTVDPRLEAVGDAHWVELACETCSLVVGIDLPSAMLTDDRVAAAFREVSLDPERYLWELPAGTTRLESREPTRLAVDLEGDGGTVTIVVDEALALESVAVRSP</sequence>